<gene>
    <name evidence="7" type="ORF">G7066_13210</name>
</gene>
<feature type="transmembrane region" description="Helical" evidence="6">
    <location>
        <begin position="227"/>
        <end position="252"/>
    </location>
</feature>
<evidence type="ECO:0000256" key="2">
    <source>
        <dbReference type="ARBA" id="ARBA00022475"/>
    </source>
</evidence>
<feature type="transmembrane region" description="Helical" evidence="6">
    <location>
        <begin position="163"/>
        <end position="181"/>
    </location>
</feature>
<evidence type="ECO:0008006" key="9">
    <source>
        <dbReference type="Google" id="ProtNLM"/>
    </source>
</evidence>
<feature type="transmembrane region" description="Helical" evidence="6">
    <location>
        <begin position="365"/>
        <end position="390"/>
    </location>
</feature>
<comment type="subcellular location">
    <subcellularLocation>
        <location evidence="1">Cell membrane</location>
        <topology evidence="1">Multi-pass membrane protein</topology>
    </subcellularLocation>
</comment>
<keyword evidence="4 6" id="KW-1133">Transmembrane helix</keyword>
<evidence type="ECO:0000256" key="6">
    <source>
        <dbReference type="SAM" id="Phobius"/>
    </source>
</evidence>
<evidence type="ECO:0000256" key="3">
    <source>
        <dbReference type="ARBA" id="ARBA00022692"/>
    </source>
</evidence>
<feature type="transmembrane region" description="Helical" evidence="6">
    <location>
        <begin position="339"/>
        <end position="359"/>
    </location>
</feature>
<proteinExistence type="predicted"/>
<dbReference type="Proteomes" id="UP000503441">
    <property type="component" value="Chromosome"/>
</dbReference>
<feature type="transmembrane region" description="Helical" evidence="6">
    <location>
        <begin position="7"/>
        <end position="26"/>
    </location>
</feature>
<feature type="transmembrane region" description="Helical" evidence="6">
    <location>
        <begin position="138"/>
        <end position="157"/>
    </location>
</feature>
<dbReference type="PANTHER" id="PTHR30250">
    <property type="entry name" value="PST FAMILY PREDICTED COLANIC ACID TRANSPORTER"/>
    <property type="match status" value="1"/>
</dbReference>
<keyword evidence="2" id="KW-1003">Cell membrane</keyword>
<protein>
    <recommendedName>
        <fullName evidence="9">Membrane protein involved in the export of O-antigen and teichoic acid</fullName>
    </recommendedName>
</protein>
<evidence type="ECO:0000256" key="1">
    <source>
        <dbReference type="ARBA" id="ARBA00004651"/>
    </source>
</evidence>
<evidence type="ECO:0000313" key="8">
    <source>
        <dbReference type="Proteomes" id="UP000503441"/>
    </source>
</evidence>
<feature type="transmembrane region" description="Helical" evidence="6">
    <location>
        <begin position="38"/>
        <end position="60"/>
    </location>
</feature>
<keyword evidence="8" id="KW-1185">Reference proteome</keyword>
<evidence type="ECO:0000313" key="7">
    <source>
        <dbReference type="EMBL" id="QIM19286.1"/>
    </source>
</evidence>
<organism evidence="7 8">
    <name type="scientific">Leucobacter coleopterorum</name>
    <dbReference type="NCBI Taxonomy" id="2714933"/>
    <lineage>
        <taxon>Bacteria</taxon>
        <taxon>Bacillati</taxon>
        <taxon>Actinomycetota</taxon>
        <taxon>Actinomycetes</taxon>
        <taxon>Micrococcales</taxon>
        <taxon>Microbacteriaceae</taxon>
        <taxon>Leucobacter</taxon>
    </lineage>
</organism>
<feature type="transmembrane region" description="Helical" evidence="6">
    <location>
        <begin position="308"/>
        <end position="332"/>
    </location>
</feature>
<feature type="transmembrane region" description="Helical" evidence="6">
    <location>
        <begin position="106"/>
        <end position="126"/>
    </location>
</feature>
<keyword evidence="5 6" id="KW-0472">Membrane</keyword>
<feature type="transmembrane region" description="Helical" evidence="6">
    <location>
        <begin position="273"/>
        <end position="296"/>
    </location>
</feature>
<keyword evidence="3 6" id="KW-0812">Transmembrane</keyword>
<feature type="transmembrane region" description="Helical" evidence="6">
    <location>
        <begin position="81"/>
        <end position="100"/>
    </location>
</feature>
<sequence length="401" mass="42612">MLSRTVISTIGMGVQGLARFAYTLIIGNIASKESLGEISALLSLSVFASLFWPAAAGVAASRFIPDLKLSETAIAVLKRSFIIAVLILAVLTAPVTYFLGSDLSEVFGTVALVISYSGYVFVRGVLLGEDRIIRATVIDTITSFIAITILVLVLFAGWHWATLLPLTISYLVFTLVSWPKGGRVRTSAMRREVLLFTRDSTLAMIATGGLLPVTMLFVRAFDTPTVAGLFAAGLSLATPANLLAQSVNQVLVPHFARMLGGPISSMRRSQLHVFLVSLVGFVAVFGLLIWLSPWILDTFFQGEYNDGLASMQVMLVVVGMMSLMAAPSAYLVATGRQGLYARIWLVATILGILVMLLAAPTMGQWGAVAGFVLGGIGGSLAVVVCGLTLAPRTLQPDPAPE</sequence>
<accession>A0ABX6JYB7</accession>
<name>A0ABX6JYB7_9MICO</name>
<feature type="transmembrane region" description="Helical" evidence="6">
    <location>
        <begin position="202"/>
        <end position="221"/>
    </location>
</feature>
<dbReference type="PANTHER" id="PTHR30250:SF11">
    <property type="entry name" value="O-ANTIGEN TRANSPORTER-RELATED"/>
    <property type="match status" value="1"/>
</dbReference>
<evidence type="ECO:0000256" key="5">
    <source>
        <dbReference type="ARBA" id="ARBA00023136"/>
    </source>
</evidence>
<dbReference type="EMBL" id="CP049933">
    <property type="protein sequence ID" value="QIM19286.1"/>
    <property type="molecule type" value="Genomic_DNA"/>
</dbReference>
<evidence type="ECO:0000256" key="4">
    <source>
        <dbReference type="ARBA" id="ARBA00022989"/>
    </source>
</evidence>
<reference evidence="7 8" key="1">
    <citation type="submission" date="2020-03" db="EMBL/GenBank/DDBJ databases">
        <title>Leucobacter sp. nov., isolated from beetles.</title>
        <authorList>
            <person name="Hyun D.-W."/>
            <person name="Bae J.-W."/>
        </authorList>
    </citation>
    <scope>NUCLEOTIDE SEQUENCE [LARGE SCALE GENOMIC DNA]</scope>
    <source>
        <strain evidence="7 8">HDW9A</strain>
    </source>
</reference>
<dbReference type="InterPro" id="IPR050833">
    <property type="entry name" value="Poly_Biosynth_Transport"/>
</dbReference>